<dbReference type="Pfam" id="PF07690">
    <property type="entry name" value="MFS_1"/>
    <property type="match status" value="1"/>
</dbReference>
<feature type="transmembrane region" description="Helical" evidence="5">
    <location>
        <begin position="163"/>
        <end position="183"/>
    </location>
</feature>
<evidence type="ECO:0000256" key="2">
    <source>
        <dbReference type="ARBA" id="ARBA00022692"/>
    </source>
</evidence>
<feature type="transmembrane region" description="Helical" evidence="5">
    <location>
        <begin position="315"/>
        <end position="336"/>
    </location>
</feature>
<protein>
    <submittedName>
        <fullName evidence="7">Mfsd14b protein</fullName>
    </submittedName>
</protein>
<evidence type="ECO:0000256" key="6">
    <source>
        <dbReference type="SAM" id="SignalP"/>
    </source>
</evidence>
<feature type="transmembrane region" description="Helical" evidence="5">
    <location>
        <begin position="136"/>
        <end position="157"/>
    </location>
</feature>
<keyword evidence="4 5" id="KW-0472">Membrane</keyword>
<accession>A0A812J7M9</accession>
<feature type="transmembrane region" description="Helical" evidence="5">
    <location>
        <begin position="290"/>
        <end position="309"/>
    </location>
</feature>
<reference evidence="7" key="1">
    <citation type="submission" date="2021-02" db="EMBL/GenBank/DDBJ databases">
        <authorList>
            <person name="Dougan E. K."/>
            <person name="Rhodes N."/>
            <person name="Thang M."/>
            <person name="Chan C."/>
        </authorList>
    </citation>
    <scope>NUCLEOTIDE SEQUENCE</scope>
</reference>
<evidence type="ECO:0000256" key="1">
    <source>
        <dbReference type="ARBA" id="ARBA00004141"/>
    </source>
</evidence>
<feature type="chain" id="PRO_5032489667" evidence="6">
    <location>
        <begin position="17"/>
        <end position="417"/>
    </location>
</feature>
<dbReference type="GO" id="GO:0016020">
    <property type="term" value="C:membrane"/>
    <property type="evidence" value="ECO:0007669"/>
    <property type="project" value="UniProtKB-SubCell"/>
</dbReference>
<feature type="signal peptide" evidence="6">
    <location>
        <begin position="1"/>
        <end position="16"/>
    </location>
</feature>
<evidence type="ECO:0000313" key="7">
    <source>
        <dbReference type="EMBL" id="CAE7201880.1"/>
    </source>
</evidence>
<feature type="transmembrane region" description="Helical" evidence="5">
    <location>
        <begin position="77"/>
        <end position="97"/>
    </location>
</feature>
<organism evidence="7 8">
    <name type="scientific">Symbiodinium natans</name>
    <dbReference type="NCBI Taxonomy" id="878477"/>
    <lineage>
        <taxon>Eukaryota</taxon>
        <taxon>Sar</taxon>
        <taxon>Alveolata</taxon>
        <taxon>Dinophyceae</taxon>
        <taxon>Suessiales</taxon>
        <taxon>Symbiodiniaceae</taxon>
        <taxon>Symbiodinium</taxon>
    </lineage>
</organism>
<keyword evidence="8" id="KW-1185">Reference proteome</keyword>
<keyword evidence="2 5" id="KW-0812">Transmembrane</keyword>
<feature type="transmembrane region" description="Helical" evidence="5">
    <location>
        <begin position="225"/>
        <end position="247"/>
    </location>
</feature>
<sequence>MATIMVKLLYPDLAVASLNGGVDACAGGGAGSPQCQKIIAKASAVGAMFQTAAGFLSIFVIPFIGSCSDHYGRRPMLILGCLSSKVALIALICDVYVGTSIYYFFVGAMIPNIFSIPMLMWLWISDQTPPNERGKMFGRLAAATNIEGVVVPFVAVLARNGKVAVLVLAFVRVFGLLVLIFGVRESRPPDMLDSSARSMFSDGRSAFFQRWRGISQLFADKDLRLLILSGMIGTFASAGATGVQFLFCKEKFGATMETFAPLVALATLSNLLVQLFILKPLENRVGIRGVFILAASAGAGLMIAMALAPTLHWQYLVNVFWGLSTIGLPAFQTVLSNVAGTVPGLSPAVALGALQAIVSLMTMAGDPAFEGILSSSLHLPVGGRIHPEAPFLFGAVLYVVVVMVLLCVPRELFDRGL</sequence>
<name>A0A812J7M9_9DINO</name>
<dbReference type="AlphaFoldDB" id="A0A812J7M9"/>
<evidence type="ECO:0000256" key="3">
    <source>
        <dbReference type="ARBA" id="ARBA00022989"/>
    </source>
</evidence>
<keyword evidence="6" id="KW-0732">Signal</keyword>
<dbReference type="PANTHER" id="PTHR23507:SF1">
    <property type="entry name" value="FI18259P1-RELATED"/>
    <property type="match status" value="1"/>
</dbReference>
<dbReference type="OrthoDB" id="10262656at2759"/>
<dbReference type="SUPFAM" id="SSF103473">
    <property type="entry name" value="MFS general substrate transporter"/>
    <property type="match status" value="1"/>
</dbReference>
<keyword evidence="3 5" id="KW-1133">Transmembrane helix</keyword>
<evidence type="ECO:0000256" key="4">
    <source>
        <dbReference type="ARBA" id="ARBA00023136"/>
    </source>
</evidence>
<feature type="transmembrane region" description="Helical" evidence="5">
    <location>
        <begin position="259"/>
        <end position="278"/>
    </location>
</feature>
<dbReference type="InterPro" id="IPR036259">
    <property type="entry name" value="MFS_trans_sf"/>
</dbReference>
<dbReference type="GO" id="GO:0022857">
    <property type="term" value="F:transmembrane transporter activity"/>
    <property type="evidence" value="ECO:0007669"/>
    <property type="project" value="InterPro"/>
</dbReference>
<dbReference type="Proteomes" id="UP000604046">
    <property type="component" value="Unassembled WGS sequence"/>
</dbReference>
<feature type="transmembrane region" description="Helical" evidence="5">
    <location>
        <begin position="389"/>
        <end position="408"/>
    </location>
</feature>
<evidence type="ECO:0000313" key="8">
    <source>
        <dbReference type="Proteomes" id="UP000604046"/>
    </source>
</evidence>
<comment type="caution">
    <text evidence="7">The sequence shown here is derived from an EMBL/GenBank/DDBJ whole genome shotgun (WGS) entry which is preliminary data.</text>
</comment>
<feature type="transmembrane region" description="Helical" evidence="5">
    <location>
        <begin position="47"/>
        <end position="65"/>
    </location>
</feature>
<gene>
    <name evidence="7" type="primary">Mfsd14b</name>
    <name evidence="7" type="ORF">SNAT2548_LOCUS6075</name>
</gene>
<evidence type="ECO:0000256" key="5">
    <source>
        <dbReference type="SAM" id="Phobius"/>
    </source>
</evidence>
<feature type="transmembrane region" description="Helical" evidence="5">
    <location>
        <begin position="103"/>
        <end position="124"/>
    </location>
</feature>
<dbReference type="Gene3D" id="1.20.1250.20">
    <property type="entry name" value="MFS general substrate transporter like domains"/>
    <property type="match status" value="1"/>
</dbReference>
<dbReference type="EMBL" id="CAJNDS010000399">
    <property type="protein sequence ID" value="CAE7201880.1"/>
    <property type="molecule type" value="Genomic_DNA"/>
</dbReference>
<dbReference type="InterPro" id="IPR011701">
    <property type="entry name" value="MFS"/>
</dbReference>
<proteinExistence type="predicted"/>
<dbReference type="PANTHER" id="PTHR23507">
    <property type="entry name" value="ZGC:174356"/>
    <property type="match status" value="1"/>
</dbReference>
<comment type="subcellular location">
    <subcellularLocation>
        <location evidence="1">Membrane</location>
        <topology evidence="1">Multi-pass membrane protein</topology>
    </subcellularLocation>
</comment>